<feature type="region of interest" description="Disordered" evidence="1">
    <location>
        <begin position="1"/>
        <end position="30"/>
    </location>
</feature>
<protein>
    <recommendedName>
        <fullName evidence="2">BHLH domain-containing protein</fullName>
    </recommendedName>
</protein>
<evidence type="ECO:0000313" key="3">
    <source>
        <dbReference type="EnsemblMetazoa" id="CLYHEMP021255.1"/>
    </source>
</evidence>
<proteinExistence type="predicted"/>
<name>A0A7M5XD85_9CNID</name>
<feature type="domain" description="BHLH" evidence="2">
    <location>
        <begin position="123"/>
        <end position="174"/>
    </location>
</feature>
<dbReference type="EnsemblMetazoa" id="CLYHEMT021255.1">
    <property type="protein sequence ID" value="CLYHEMP021255.1"/>
    <property type="gene ID" value="CLYHEMG021255"/>
</dbReference>
<dbReference type="GO" id="GO:0046983">
    <property type="term" value="F:protein dimerization activity"/>
    <property type="evidence" value="ECO:0007669"/>
    <property type="project" value="InterPro"/>
</dbReference>
<feature type="compositionally biased region" description="Polar residues" evidence="1">
    <location>
        <begin position="826"/>
        <end position="855"/>
    </location>
</feature>
<feature type="compositionally biased region" description="Polar residues" evidence="1">
    <location>
        <begin position="1068"/>
        <end position="1086"/>
    </location>
</feature>
<feature type="compositionally biased region" description="Basic residues" evidence="1">
    <location>
        <begin position="103"/>
        <end position="117"/>
    </location>
</feature>
<reference evidence="3" key="1">
    <citation type="submission" date="2021-01" db="UniProtKB">
        <authorList>
            <consortium name="EnsemblMetazoa"/>
        </authorList>
    </citation>
    <scope>IDENTIFICATION</scope>
</reference>
<feature type="compositionally biased region" description="Polar residues" evidence="1">
    <location>
        <begin position="86"/>
        <end position="97"/>
    </location>
</feature>
<feature type="compositionally biased region" description="Low complexity" evidence="1">
    <location>
        <begin position="381"/>
        <end position="399"/>
    </location>
</feature>
<feature type="region of interest" description="Disordered" evidence="1">
    <location>
        <begin position="69"/>
        <end position="138"/>
    </location>
</feature>
<evidence type="ECO:0000256" key="1">
    <source>
        <dbReference type="SAM" id="MobiDB-lite"/>
    </source>
</evidence>
<dbReference type="GeneID" id="136821116"/>
<feature type="compositionally biased region" description="Basic and acidic residues" evidence="1">
    <location>
        <begin position="123"/>
        <end position="134"/>
    </location>
</feature>
<sequence length="1243" mass="136964">MSSINTNLIANDEVKVKKKRGRPPKVPLSSTNQVFDVSQSQLQVSKSPIRIAPRPGSVVTTPHPLVLGILPRNHTTLAKKKKPIQSKPNTEPTQTKPNDGKKTKQTKNSPKKAKKSIKPTVQTKKDDHRAEEQRRKHRINVLIQSLGTLLFGAEGENKTKRTILEKSYEYIHQREKNPNPSCSQSKEQSLITRIKDLEASIIVLLNILKENNIQAPDGFCNNPELCRKASPAQTNTPDNQLLQDSIQSDIQHPLHIHLVIPSLSQVKTTTIITLTASAPTMDTLSTVSSKMNPIENKQHMSIISSHAEFSRNEEKLKVDKEVALSFEKDEIDFQTSGSSISTTSSQLVERISSISLPNQIQIVKVTHTEAKEHPATNSVPKSISSSKTATYSSTTLTTPKSSAQKFGIDRILVSNDQDNKVIPQEMTTNSVSKIGELSSEPTNQPEKFMKHKLLDKRTRLPSSGHTVAALLDSGVSKPKELIPQESAQNIKTPKETLNPVPNTVKEQTLKKLKKSLTQNVVASKTSNPITSTSQAITPGPRWGSFVESAQNSDKYLLSSFTLSSSAKKVINKRTLRTHKETKTYKETPKYSNITTPAPIKVINTLKATTSAIPTNSNVLTASSSSLTLNKIITTNSLPVKDNQTTTNSSKVSDTKPIIFSPVSTILQSTTSSSTSHTTNNPALILTSSQTSSITRSFKSVSSAPEVVTTSTNKVTLSYPPQMKLSLKTSQSTQPAHHSNLDNVTKLPTIQPQSNKIVRTMKDRTIKNKWLAPSTAITTTLTAKTTITMETSQPPSLKISTPDCEVEQCASPVISYPNISKRKRKLTSNSNYKQSSASNTEHLPKTPKTNSNNLGAASSKIFSAESLSRSSNKGAKKPKHDNKDIPNTNSSKKDKPFKKSQSSSSSHQRVQMPTDFSNVSNSLPTILNIFAPAPVPTTQMSQQQTFPSAAFSNFSAETLAGGNEMMDGSTFNDNNFSDNMLMAANSQLFTNFSADSLIGSGNEPQVPFAQMNQGNNAWNQPWLPQDMNEALFQNSFNGNITSMRQQNRQLMQQTTECSPIKSIMSILNSGAATNNPSNFQFDSNSTDQGNQLQQNLYQHQIQQTLQQSQQQQNRQQQQTLQQPNLLHNQQIENNLPRAAMRINFNGTETTNNEFIHPWLANKSNPYMQRNSNNSNMSGQAWSNFQTMHNQMIRMPLKDGNNPLHTNLNLNQNDKLMTKDRTTGPSGPIGPMFGNTALVNTNPQS</sequence>
<evidence type="ECO:0000259" key="2">
    <source>
        <dbReference type="PROSITE" id="PS50888"/>
    </source>
</evidence>
<organism evidence="3 4">
    <name type="scientific">Clytia hemisphaerica</name>
    <dbReference type="NCBI Taxonomy" id="252671"/>
    <lineage>
        <taxon>Eukaryota</taxon>
        <taxon>Metazoa</taxon>
        <taxon>Cnidaria</taxon>
        <taxon>Hydrozoa</taxon>
        <taxon>Hydroidolina</taxon>
        <taxon>Leptothecata</taxon>
        <taxon>Obeliida</taxon>
        <taxon>Clytiidae</taxon>
        <taxon>Clytia</taxon>
    </lineage>
</organism>
<dbReference type="AlphaFoldDB" id="A0A7M5XD85"/>
<feature type="region of interest" description="Disordered" evidence="1">
    <location>
        <begin position="1223"/>
        <end position="1243"/>
    </location>
</feature>
<dbReference type="RefSeq" id="XP_066933442.1">
    <property type="nucleotide sequence ID" value="XM_067077341.1"/>
</dbReference>
<keyword evidence="4" id="KW-1185">Reference proteome</keyword>
<evidence type="ECO:0000313" key="4">
    <source>
        <dbReference type="Proteomes" id="UP000594262"/>
    </source>
</evidence>
<feature type="region of interest" description="Disordered" evidence="1">
    <location>
        <begin position="1068"/>
        <end position="1089"/>
    </location>
</feature>
<dbReference type="PROSITE" id="PS50888">
    <property type="entry name" value="BHLH"/>
    <property type="match status" value="1"/>
</dbReference>
<dbReference type="SUPFAM" id="SSF47459">
    <property type="entry name" value="HLH, helix-loop-helix DNA-binding domain"/>
    <property type="match status" value="1"/>
</dbReference>
<feature type="region of interest" description="Disordered" evidence="1">
    <location>
        <begin position="372"/>
        <end position="399"/>
    </location>
</feature>
<dbReference type="InterPro" id="IPR036638">
    <property type="entry name" value="HLH_DNA-bd_sf"/>
</dbReference>
<dbReference type="Gene3D" id="4.10.280.10">
    <property type="entry name" value="Helix-loop-helix DNA-binding domain"/>
    <property type="match status" value="1"/>
</dbReference>
<dbReference type="Proteomes" id="UP000594262">
    <property type="component" value="Unplaced"/>
</dbReference>
<dbReference type="InterPro" id="IPR011598">
    <property type="entry name" value="bHLH_dom"/>
</dbReference>
<feature type="compositionally biased region" description="Polar residues" evidence="1">
    <location>
        <begin position="906"/>
        <end position="917"/>
    </location>
</feature>
<accession>A0A7M5XD85</accession>
<feature type="region of interest" description="Disordered" evidence="1">
    <location>
        <begin position="819"/>
        <end position="917"/>
    </location>
</feature>
<dbReference type="OrthoDB" id="6022772at2759"/>